<protein>
    <recommendedName>
        <fullName evidence="1">F-box domain-containing protein</fullName>
    </recommendedName>
</protein>
<accession>A0A4Y9ZHA4</accession>
<comment type="caution">
    <text evidence="2">The sequence shown here is derived from an EMBL/GenBank/DDBJ whole genome shotgun (WGS) entry which is preliminary data.</text>
</comment>
<name>A0A4Y9ZHA4_9AGAM</name>
<sequence>MDGKGRSENLMQLHQDLEEAIAVVDAVKARINKLAPVARLPDELLSEIFSILADTQMPSWDLVWHVLVKRRPRPSRLGWMLVTHVCREWRRVAFGTPILWRRVTFSLGTQLAKRMLTHAGQVPLSITVRPMSLSLAPEVAYRINSQLSHIRALDVAAKKASLVWLVAHLREPAPVLQTLCLTSQSENFLGSVDQVIFLPPNICHVETPALLHLSLRNVFLPWKASLLSNLHTLSIVLPVFKHALDQDPDEAPPVITDRTWQPKITGLIETLESMPDLESLTIHGALPVSDDDILHHSDSRYTPKVTMPRLSHLDLKGSMEGVALLLAVLILPLDVDMRIASYRGDDRQDVKVRQLFDKIASHLMVPSSNHSHIPVTKLRITYRFPSITLQCRMQPKVSRSTTLEFQYMDCMFHASESEVLEELFSRIQFRMLFSLDVAYFDPYGMDADCWNELIGQCNYTGVPKELNDIAIRHARLNSTTFEGFAQFLLMGVVERRGKDDPLPNLPNLRTLEIHSTPTTSPTLLNLPIILEMRKKASAPLHKLVFDRFPIRLLSKSFLDKLKAVVPEVVVQNPTHDLD</sequence>
<dbReference type="Gene3D" id="1.20.1280.50">
    <property type="match status" value="1"/>
</dbReference>
<evidence type="ECO:0000313" key="2">
    <source>
        <dbReference type="EMBL" id="TFY74126.1"/>
    </source>
</evidence>
<evidence type="ECO:0000313" key="3">
    <source>
        <dbReference type="Proteomes" id="UP000298061"/>
    </source>
</evidence>
<keyword evidence="3" id="KW-1185">Reference proteome</keyword>
<organism evidence="2 3">
    <name type="scientific">Hericium alpestre</name>
    <dbReference type="NCBI Taxonomy" id="135208"/>
    <lineage>
        <taxon>Eukaryota</taxon>
        <taxon>Fungi</taxon>
        <taxon>Dikarya</taxon>
        <taxon>Basidiomycota</taxon>
        <taxon>Agaricomycotina</taxon>
        <taxon>Agaricomycetes</taxon>
        <taxon>Russulales</taxon>
        <taxon>Hericiaceae</taxon>
        <taxon>Hericium</taxon>
    </lineage>
</organism>
<feature type="domain" description="F-box" evidence="1">
    <location>
        <begin position="38"/>
        <end position="105"/>
    </location>
</feature>
<gene>
    <name evidence="2" type="ORF">EWM64_g9886</name>
</gene>
<dbReference type="Proteomes" id="UP000298061">
    <property type="component" value="Unassembled WGS sequence"/>
</dbReference>
<reference evidence="2 3" key="1">
    <citation type="submission" date="2019-02" db="EMBL/GenBank/DDBJ databases">
        <title>Genome sequencing of the rare red list fungi Hericium alpestre (H. flagellum).</title>
        <authorList>
            <person name="Buettner E."/>
            <person name="Kellner H."/>
        </authorList>
    </citation>
    <scope>NUCLEOTIDE SEQUENCE [LARGE SCALE GENOMIC DNA]</scope>
    <source>
        <strain evidence="2 3">DSM 108284</strain>
    </source>
</reference>
<dbReference type="EMBL" id="SFCI01002284">
    <property type="protein sequence ID" value="TFY74126.1"/>
    <property type="molecule type" value="Genomic_DNA"/>
</dbReference>
<dbReference type="STRING" id="135208.A0A4Y9ZHA4"/>
<dbReference type="InterPro" id="IPR001810">
    <property type="entry name" value="F-box_dom"/>
</dbReference>
<dbReference type="OrthoDB" id="3156934at2759"/>
<proteinExistence type="predicted"/>
<dbReference type="Pfam" id="PF12937">
    <property type="entry name" value="F-box-like"/>
    <property type="match status" value="1"/>
</dbReference>
<dbReference type="AlphaFoldDB" id="A0A4Y9ZHA4"/>
<evidence type="ECO:0000259" key="1">
    <source>
        <dbReference type="Pfam" id="PF12937"/>
    </source>
</evidence>